<dbReference type="RefSeq" id="WP_011645233.1">
    <property type="nucleotide sequence ID" value="NZ_ARYI01000014.1"/>
</dbReference>
<dbReference type="InterPro" id="IPR022269">
    <property type="entry name" value="SO_2930-like_C"/>
</dbReference>
<dbReference type="EMBL" id="ARYI01000014">
    <property type="protein sequence ID" value="KCZ89316.1"/>
    <property type="molecule type" value="Genomic_DNA"/>
</dbReference>
<organism evidence="1 2">
    <name type="scientific">Hyphomonas hirschiana VP5</name>
    <dbReference type="NCBI Taxonomy" id="1280951"/>
    <lineage>
        <taxon>Bacteria</taxon>
        <taxon>Pseudomonadati</taxon>
        <taxon>Pseudomonadota</taxon>
        <taxon>Alphaproteobacteria</taxon>
        <taxon>Hyphomonadales</taxon>
        <taxon>Hyphomonadaceae</taxon>
        <taxon>Hyphomonas</taxon>
    </lineage>
</organism>
<dbReference type="OrthoDB" id="338827at2"/>
<gene>
    <name evidence="1" type="ORF">HHI_14237</name>
</gene>
<dbReference type="NCBIfam" id="TIGR03806">
    <property type="entry name" value="chp_HNE_0200"/>
    <property type="match status" value="1"/>
</dbReference>
<dbReference type="AlphaFoldDB" id="A0A059FFJ1"/>
<protein>
    <submittedName>
        <fullName evidence="1">Putative lipoprotein</fullName>
    </submittedName>
</protein>
<name>A0A059FFJ1_9PROT</name>
<keyword evidence="2" id="KW-1185">Reference proteome</keyword>
<evidence type="ECO:0000313" key="2">
    <source>
        <dbReference type="Proteomes" id="UP000025061"/>
    </source>
</evidence>
<dbReference type="PROSITE" id="PS51257">
    <property type="entry name" value="PROKAR_LIPOPROTEIN"/>
    <property type="match status" value="1"/>
</dbReference>
<dbReference type="PATRIC" id="fig|1280951.3.peg.2869"/>
<keyword evidence="1" id="KW-0449">Lipoprotein</keyword>
<comment type="caution">
    <text evidence="1">The sequence shown here is derived from an EMBL/GenBank/DDBJ whole genome shotgun (WGS) entry which is preliminary data.</text>
</comment>
<proteinExistence type="predicted"/>
<accession>A0A059FFJ1</accession>
<sequence length="344" mass="36652">MKWQGFLAALFLLAGCSAGGKGARGPDLDVILAAGPAPVLSDYGLFSDVAGAVPAQGVLPYELINPLFTDHAAKHRLVFVPKGASASFNAEDVFSFPVGTVLVKTFAFAPDMRVPDEGAYRVETRLLIHKTEGWAAYPYVWNEDQTEAVYRPAGKRIDIETVSPAAETLQLRYAVPNQNQCKTCHQAGDAIEPIGPKARHLAHEGQLTRWVEAGILDGLPEGVAGEPYAFDVSQPLDARARAWLDINCAHCHKADGSASNSGLWLPATEQTGARIGLLKHPVAAGRGSGGLKQVIVPGDPDASILLYRMASTEPGVAMPELGRSVSDPESLALIREWIGAMETP</sequence>
<reference evidence="1 2" key="1">
    <citation type="submission" date="2013-04" db="EMBL/GenBank/DDBJ databases">
        <title>Hyphomonas hirschiana VP5 Genome Sequencing.</title>
        <authorList>
            <person name="Lai Q."/>
            <person name="Shao Z."/>
        </authorList>
    </citation>
    <scope>NUCLEOTIDE SEQUENCE [LARGE SCALE GENOMIC DNA]</scope>
    <source>
        <strain evidence="1 2">VP5</strain>
    </source>
</reference>
<dbReference type="Proteomes" id="UP000025061">
    <property type="component" value="Unassembled WGS sequence"/>
</dbReference>
<evidence type="ECO:0000313" key="1">
    <source>
        <dbReference type="EMBL" id="KCZ89316.1"/>
    </source>
</evidence>